<dbReference type="SMART" id="SM01179">
    <property type="entry name" value="DUF862"/>
    <property type="match status" value="1"/>
</dbReference>
<evidence type="ECO:0000259" key="5">
    <source>
        <dbReference type="PROSITE" id="PS51858"/>
    </source>
</evidence>
<comment type="similarity">
    <text evidence="1">Belongs to the DeSI family.</text>
</comment>
<proteinExistence type="inferred from homology"/>
<evidence type="ECO:0000256" key="3">
    <source>
        <dbReference type="ARBA" id="ARBA00022801"/>
    </source>
</evidence>
<keyword evidence="2" id="KW-0645">Protease</keyword>
<feature type="compositionally biased region" description="Low complexity" evidence="4">
    <location>
        <begin position="40"/>
        <end position="73"/>
    </location>
</feature>
<dbReference type="PANTHER" id="PTHR12378">
    <property type="entry name" value="DESUMOYLATING ISOPEPTIDASE"/>
    <property type="match status" value="1"/>
</dbReference>
<dbReference type="GO" id="GO:0101005">
    <property type="term" value="F:deubiquitinase activity"/>
    <property type="evidence" value="ECO:0007669"/>
    <property type="project" value="TreeGrafter"/>
</dbReference>
<dbReference type="Pfam" id="PF05903">
    <property type="entry name" value="Peptidase_C97"/>
    <property type="match status" value="1"/>
</dbReference>
<dbReference type="AlphaFoldDB" id="A0A7S1ALX9"/>
<feature type="region of interest" description="Disordered" evidence="4">
    <location>
        <begin position="29"/>
        <end position="80"/>
    </location>
</feature>
<dbReference type="GO" id="GO:0006508">
    <property type="term" value="P:proteolysis"/>
    <property type="evidence" value="ECO:0007669"/>
    <property type="project" value="UniProtKB-KW"/>
</dbReference>
<sequence>MTRALSDEEQRLDAKILAKLLETNRQWHSQGLVPTRATFPLRAAPGPSPSSRSASPSKGARSRRSSSACSTASHVTSIGNGSEKLKYSSSCYSPGGSELSCDDEFSPSGGDSVVLPTKTAPRKPTNFAEEKRKGPSSIRLGRPASHRRSDELSIDGPRTHSEVFLHVYDLHPFTKLVHLPIFHTGVEVHGSECSFGSHGLQWVHPGCMGPGHRQVVPLGPTHMTAKQVVELAANLSEDWPGSDYSIFNKNCQTFAIELCRRLGVSKPVPGEFVRFANWTR</sequence>
<feature type="domain" description="PPPDE" evidence="5">
    <location>
        <begin position="161"/>
        <end position="280"/>
    </location>
</feature>
<dbReference type="EMBL" id="HBFQ01045418">
    <property type="protein sequence ID" value="CAD8857961.1"/>
    <property type="molecule type" value="Transcribed_RNA"/>
</dbReference>
<gene>
    <name evidence="6" type="ORF">NSCI0253_LOCUS32313</name>
</gene>
<evidence type="ECO:0000313" key="6">
    <source>
        <dbReference type="EMBL" id="CAD8857961.1"/>
    </source>
</evidence>
<dbReference type="PROSITE" id="PS51858">
    <property type="entry name" value="PPPDE"/>
    <property type="match status" value="1"/>
</dbReference>
<evidence type="ECO:0000256" key="2">
    <source>
        <dbReference type="ARBA" id="ARBA00022670"/>
    </source>
</evidence>
<organism evidence="6">
    <name type="scientific">Noctiluca scintillans</name>
    <name type="common">Sea sparkle</name>
    <name type="synonym">Red tide dinoflagellate</name>
    <dbReference type="NCBI Taxonomy" id="2966"/>
    <lineage>
        <taxon>Eukaryota</taxon>
        <taxon>Sar</taxon>
        <taxon>Alveolata</taxon>
        <taxon>Dinophyceae</taxon>
        <taxon>Noctilucales</taxon>
        <taxon>Noctilucaceae</taxon>
        <taxon>Noctiluca</taxon>
    </lineage>
</organism>
<dbReference type="Gene3D" id="3.90.1720.30">
    <property type="entry name" value="PPPDE domains"/>
    <property type="match status" value="1"/>
</dbReference>
<dbReference type="PANTHER" id="PTHR12378:SF80">
    <property type="entry name" value="IP06716P-RELATED"/>
    <property type="match status" value="1"/>
</dbReference>
<accession>A0A7S1ALX9</accession>
<evidence type="ECO:0000256" key="1">
    <source>
        <dbReference type="ARBA" id="ARBA00008140"/>
    </source>
</evidence>
<evidence type="ECO:0000256" key="4">
    <source>
        <dbReference type="SAM" id="MobiDB-lite"/>
    </source>
</evidence>
<feature type="region of interest" description="Disordered" evidence="4">
    <location>
        <begin position="100"/>
        <end position="154"/>
    </location>
</feature>
<keyword evidence="3" id="KW-0378">Hydrolase</keyword>
<dbReference type="InterPro" id="IPR042266">
    <property type="entry name" value="PPPDE_sf"/>
</dbReference>
<dbReference type="InterPro" id="IPR008580">
    <property type="entry name" value="PPPDE_dom"/>
</dbReference>
<reference evidence="6" key="1">
    <citation type="submission" date="2021-01" db="EMBL/GenBank/DDBJ databases">
        <authorList>
            <person name="Corre E."/>
            <person name="Pelletier E."/>
            <person name="Niang G."/>
            <person name="Scheremetjew M."/>
            <person name="Finn R."/>
            <person name="Kale V."/>
            <person name="Holt S."/>
            <person name="Cochrane G."/>
            <person name="Meng A."/>
            <person name="Brown T."/>
            <person name="Cohen L."/>
        </authorList>
    </citation>
    <scope>NUCLEOTIDE SEQUENCE</scope>
</reference>
<protein>
    <recommendedName>
        <fullName evidence="5">PPPDE domain-containing protein</fullName>
    </recommendedName>
</protein>
<dbReference type="GO" id="GO:0016579">
    <property type="term" value="P:protein deubiquitination"/>
    <property type="evidence" value="ECO:0007669"/>
    <property type="project" value="TreeGrafter"/>
</dbReference>
<name>A0A7S1ALX9_NOCSC</name>